<keyword evidence="2" id="KW-0472">Membrane</keyword>
<dbReference type="InterPro" id="IPR036721">
    <property type="entry name" value="RCK_C_sf"/>
</dbReference>
<dbReference type="Pfam" id="PF26503">
    <property type="entry name" value="DUF8167_3rd"/>
    <property type="match status" value="1"/>
</dbReference>
<dbReference type="Gene3D" id="3.30.70.1450">
    <property type="entry name" value="Regulator of K+ conductance, C-terminal domain"/>
    <property type="match status" value="1"/>
</dbReference>
<proteinExistence type="predicted"/>
<feature type="region of interest" description="Disordered" evidence="1">
    <location>
        <begin position="425"/>
        <end position="467"/>
    </location>
</feature>
<protein>
    <submittedName>
        <fullName evidence="4">Potassium transporter TrkA</fullName>
    </submittedName>
</protein>
<evidence type="ECO:0000259" key="3">
    <source>
        <dbReference type="PROSITE" id="PS51202"/>
    </source>
</evidence>
<dbReference type="Pfam" id="PF26502">
    <property type="entry name" value="DUF8167_2nd"/>
    <property type="match status" value="1"/>
</dbReference>
<organism evidence="4 5">
    <name type="scientific">Haloferax namakaokahaiae</name>
    <dbReference type="NCBI Taxonomy" id="1748331"/>
    <lineage>
        <taxon>Archaea</taxon>
        <taxon>Methanobacteriati</taxon>
        <taxon>Methanobacteriota</taxon>
        <taxon>Stenosarchaea group</taxon>
        <taxon>Halobacteria</taxon>
        <taxon>Halobacteriales</taxon>
        <taxon>Haloferacaceae</taxon>
        <taxon>Haloferax</taxon>
    </lineage>
</organism>
<dbReference type="RefSeq" id="WP_390221504.1">
    <property type="nucleotide sequence ID" value="NZ_JBHTAA010000001.1"/>
</dbReference>
<evidence type="ECO:0000313" key="5">
    <source>
        <dbReference type="Proteomes" id="UP001596481"/>
    </source>
</evidence>
<feature type="transmembrane region" description="Helical" evidence="2">
    <location>
        <begin position="27"/>
        <end position="48"/>
    </location>
</feature>
<dbReference type="PROSITE" id="PS51202">
    <property type="entry name" value="RCK_C"/>
    <property type="match status" value="1"/>
</dbReference>
<feature type="transmembrane region" description="Helical" evidence="2">
    <location>
        <begin position="60"/>
        <end position="84"/>
    </location>
</feature>
<dbReference type="AlphaFoldDB" id="A0ABD5ZAK0"/>
<comment type="caution">
    <text evidence="4">The sequence shown here is derived from an EMBL/GenBank/DDBJ whole genome shotgun (WGS) entry which is preliminary data.</text>
</comment>
<keyword evidence="2" id="KW-1133">Transmembrane helix</keyword>
<dbReference type="InterPro" id="IPR058603">
    <property type="entry name" value="DUF8167_2nd"/>
</dbReference>
<dbReference type="Proteomes" id="UP001596481">
    <property type="component" value="Unassembled WGS sequence"/>
</dbReference>
<gene>
    <name evidence="4" type="ORF">ACFQJC_01645</name>
</gene>
<evidence type="ECO:0000313" key="4">
    <source>
        <dbReference type="EMBL" id="MFC7202203.1"/>
    </source>
</evidence>
<feature type="domain" description="RCK C-terminal" evidence="3">
    <location>
        <begin position="350"/>
        <end position="430"/>
    </location>
</feature>
<accession>A0ABD5ZAK0</accession>
<evidence type="ECO:0000256" key="2">
    <source>
        <dbReference type="SAM" id="Phobius"/>
    </source>
</evidence>
<evidence type="ECO:0000256" key="1">
    <source>
        <dbReference type="SAM" id="MobiDB-lite"/>
    </source>
</evidence>
<dbReference type="InterPro" id="IPR058480">
    <property type="entry name" value="DUF8167_N"/>
</dbReference>
<keyword evidence="5" id="KW-1185">Reference proteome</keyword>
<keyword evidence="2" id="KW-0812">Transmembrane</keyword>
<dbReference type="InterPro" id="IPR006037">
    <property type="entry name" value="RCK_C"/>
</dbReference>
<dbReference type="InterPro" id="IPR058604">
    <property type="entry name" value="DUF8167_3rd"/>
</dbReference>
<name>A0ABD5ZAK0_9EURY</name>
<dbReference type="EMBL" id="JBHTAA010000001">
    <property type="protein sequence ID" value="MFC7202203.1"/>
    <property type="molecule type" value="Genomic_DNA"/>
</dbReference>
<sequence length="467" mass="48481">MSEPIVLATVLSQISVPQVDDALVLPILRFIGLLVGGFLTAALAALGYRWFTKAEIPQALAVLFGSAIVALYLNTVGLFADVLGETGSEVFNPETVLFNAGVLIGAALISPVGRLVGDRIATDVFAVAGARELDAEVSRLVRTVGRVTSVTLPDEIEDIEAYDPVSESVKEQLAGKTLLFPRRLSTDELRDRLASRLKEDHGVGHVDVEFDDDGAVTYLALGSRIAGLGVTLAPGTVAVPVRGDPGPGAAAGDPVQVWSIPTPSTSSDGGTSDEGHAVVSNGNADETAVDGEAAEQPIERPSAKRVAFGELRGVADDTATIALDADDAAALSTAETYRLVTLPSEPHIDREFASLLRNADETMAVVTVADGAELDGRPVADVGAAVVAIRPTNKPVDAIPSNSRELGAGDVLYVVARPELLRKVEQRATMAQTDGGDSDTDDSDGDGDGPEWTELSGEGLDTGAQSS</sequence>
<feature type="compositionally biased region" description="Acidic residues" evidence="1">
    <location>
        <begin position="436"/>
        <end position="451"/>
    </location>
</feature>
<feature type="transmembrane region" description="Helical" evidence="2">
    <location>
        <begin position="96"/>
        <end position="116"/>
    </location>
</feature>
<reference evidence="4 5" key="1">
    <citation type="journal article" date="2019" name="Int. J. Syst. Evol. Microbiol.">
        <title>The Global Catalogue of Microorganisms (GCM) 10K type strain sequencing project: providing services to taxonomists for standard genome sequencing and annotation.</title>
        <authorList>
            <consortium name="The Broad Institute Genomics Platform"/>
            <consortium name="The Broad Institute Genome Sequencing Center for Infectious Disease"/>
            <person name="Wu L."/>
            <person name="Ma J."/>
        </authorList>
    </citation>
    <scope>NUCLEOTIDE SEQUENCE [LARGE SCALE GENOMIC DNA]</scope>
    <source>
        <strain evidence="4 5">DSM 29988</strain>
    </source>
</reference>
<dbReference type="Pfam" id="PF26501">
    <property type="entry name" value="DUF8167"/>
    <property type="match status" value="1"/>
</dbReference>
<dbReference type="SUPFAM" id="SSF116726">
    <property type="entry name" value="TrkA C-terminal domain-like"/>
    <property type="match status" value="1"/>
</dbReference>